<dbReference type="Proteomes" id="UP000241381">
    <property type="component" value="Segment"/>
</dbReference>
<keyword evidence="2" id="KW-1185">Reference proteome</keyword>
<dbReference type="Gene3D" id="3.40.50.1110">
    <property type="entry name" value="SGNH hydrolase"/>
    <property type="match status" value="1"/>
</dbReference>
<organism evidence="1 2">
    <name type="scientific">Salmonella phage vB_SpuP_Spp16</name>
    <dbReference type="NCBI Taxonomy" id="2081603"/>
    <lineage>
        <taxon>Viruses</taxon>
        <taxon>Duplodnaviria</taxon>
        <taxon>Heunggongvirae</taxon>
        <taxon>Uroviricota</taxon>
        <taxon>Caudoviricetes</taxon>
        <taxon>Autographivirales</taxon>
        <taxon>Autonotataviridae</taxon>
        <taxon>Melnykvirinae</taxon>
        <taxon>Panjvirus</taxon>
        <taxon>Panjvirus Spp16</taxon>
    </lineage>
</organism>
<dbReference type="SUPFAM" id="SSF52266">
    <property type="entry name" value="SGNH hydrolase"/>
    <property type="match status" value="1"/>
</dbReference>
<accession>A0A2P9JZU1</accession>
<reference evidence="1" key="1">
    <citation type="submission" date="2018-01" db="EMBL/GenBank/DDBJ databases">
        <title>Complete genome sequence analysis of a novel Salmonella phage Spp16.</title>
        <authorList>
            <person name="Zhao F."/>
            <person name="Sun H."/>
            <person name="Ren H."/>
            <person name="Tong Y."/>
        </authorList>
    </citation>
    <scope>NUCLEOTIDE SEQUENCE [LARGE SCALE GENOMIC DNA]</scope>
</reference>
<dbReference type="RefSeq" id="YP_009799326.1">
    <property type="nucleotide sequence ID" value="NC_047941.1"/>
</dbReference>
<dbReference type="EMBL" id="MG878892">
    <property type="protein sequence ID" value="AVI05058.1"/>
    <property type="molecule type" value="Genomic_DNA"/>
</dbReference>
<proteinExistence type="predicted"/>
<name>A0A2P9JZU1_9CAUD</name>
<sequence length="283" mass="32086">MRSNILRIVLLGTIVISNTAIANNYNIVNNTTIQNNVTNNITNNITNSVTVYNNSIIIKPNVIVKAPLQRDDSYYKELMESLNNRPTITKIPKPVEIPYTVLDKPIPQRVDLSQYKQCKRITIEENVIGDSIGHGVRLANGLQGNTTVGIGIDRLTGIIRYIPKQEHGSKDCIYRITYVSIGTNDYMYKYTTAKYNAKLIKLEGTIQSTINPNRIVYLINSNSRVAIKNGTRGVIEALQKGRQFIMLPEHSKEPDTIHYTQYGYKIIYTEYINNYLKGVDIVK</sequence>
<protein>
    <submittedName>
        <fullName evidence="1">Uncharacterized protein</fullName>
    </submittedName>
</protein>
<dbReference type="InterPro" id="IPR036514">
    <property type="entry name" value="SGNH_hydro_sf"/>
</dbReference>
<evidence type="ECO:0000313" key="2">
    <source>
        <dbReference type="Proteomes" id="UP000241381"/>
    </source>
</evidence>
<dbReference type="GeneID" id="54989864"/>
<dbReference type="KEGG" id="vg:54989864"/>
<evidence type="ECO:0000313" key="1">
    <source>
        <dbReference type="EMBL" id="AVI05058.1"/>
    </source>
</evidence>